<gene>
    <name evidence="4" type="ORF">WJX74_007002</name>
</gene>
<evidence type="ECO:0000313" key="4">
    <source>
        <dbReference type="EMBL" id="KAK9827117.1"/>
    </source>
</evidence>
<accession>A0AAW1R1A3</accession>
<organism evidence="4 5">
    <name type="scientific">Apatococcus lobatus</name>
    <dbReference type="NCBI Taxonomy" id="904363"/>
    <lineage>
        <taxon>Eukaryota</taxon>
        <taxon>Viridiplantae</taxon>
        <taxon>Chlorophyta</taxon>
        <taxon>core chlorophytes</taxon>
        <taxon>Trebouxiophyceae</taxon>
        <taxon>Chlorellales</taxon>
        <taxon>Chlorellaceae</taxon>
        <taxon>Apatococcus</taxon>
    </lineage>
</organism>
<dbReference type="EMBL" id="JALJOS010000019">
    <property type="protein sequence ID" value="KAK9827117.1"/>
    <property type="molecule type" value="Genomic_DNA"/>
</dbReference>
<dbReference type="GO" id="GO:0005975">
    <property type="term" value="P:carbohydrate metabolic process"/>
    <property type="evidence" value="ECO:0007669"/>
    <property type="project" value="InterPro"/>
</dbReference>
<evidence type="ECO:0000313" key="5">
    <source>
        <dbReference type="Proteomes" id="UP001438707"/>
    </source>
</evidence>
<dbReference type="GO" id="GO:0030248">
    <property type="term" value="F:cellulose binding"/>
    <property type="evidence" value="ECO:0007669"/>
    <property type="project" value="InterPro"/>
</dbReference>
<dbReference type="InterPro" id="IPR000254">
    <property type="entry name" value="CBD"/>
</dbReference>
<evidence type="ECO:0000259" key="3">
    <source>
        <dbReference type="PROSITE" id="PS51164"/>
    </source>
</evidence>
<feature type="chain" id="PRO_5043755013" description="CBM1 domain-containing protein" evidence="2">
    <location>
        <begin position="25"/>
        <end position="244"/>
    </location>
</feature>
<keyword evidence="1 2" id="KW-0732">Signal</keyword>
<reference evidence="4 5" key="1">
    <citation type="journal article" date="2024" name="Nat. Commun.">
        <title>Phylogenomics reveals the evolutionary origins of lichenization in chlorophyte algae.</title>
        <authorList>
            <person name="Puginier C."/>
            <person name="Libourel C."/>
            <person name="Otte J."/>
            <person name="Skaloud P."/>
            <person name="Haon M."/>
            <person name="Grisel S."/>
            <person name="Petersen M."/>
            <person name="Berrin J.G."/>
            <person name="Delaux P.M."/>
            <person name="Dal Grande F."/>
            <person name="Keller J."/>
        </authorList>
    </citation>
    <scope>NUCLEOTIDE SEQUENCE [LARGE SCALE GENOMIC DNA]</scope>
    <source>
        <strain evidence="4 5">SAG 2145</strain>
    </source>
</reference>
<sequence>MACLPHAIWVCLALSAGLCVSAQSEVPASQCYVPATASAAGSVGATPCHNRGQQPYCCSDSTCVPDTSGSTYGGGCTSGKAGCCPASSPSPATPTPPASSSPAQVSAGQCDVITTASAAGSFGAAGCKGRGSPYCCSSAAADGTCVPDNSGNQYGGGCTSGKAACCPASSAPSPPATLSPTPPATSSPGTSTCKTTVAGYGQCGGKSNCPSNVTCADAKWPENCCASGFTCTKGNEWYYQCTPN</sequence>
<keyword evidence="5" id="KW-1185">Reference proteome</keyword>
<evidence type="ECO:0000256" key="1">
    <source>
        <dbReference type="ARBA" id="ARBA00022729"/>
    </source>
</evidence>
<dbReference type="PROSITE" id="PS51164">
    <property type="entry name" value="CBM1_2"/>
    <property type="match status" value="1"/>
</dbReference>
<evidence type="ECO:0000256" key="2">
    <source>
        <dbReference type="SAM" id="SignalP"/>
    </source>
</evidence>
<dbReference type="GO" id="GO:0005576">
    <property type="term" value="C:extracellular region"/>
    <property type="evidence" value="ECO:0007669"/>
    <property type="project" value="InterPro"/>
</dbReference>
<dbReference type="AlphaFoldDB" id="A0AAW1R1A3"/>
<feature type="domain" description="CBM1" evidence="3">
    <location>
        <begin position="195"/>
        <end position="242"/>
    </location>
</feature>
<protein>
    <recommendedName>
        <fullName evidence="3">CBM1 domain-containing protein</fullName>
    </recommendedName>
</protein>
<feature type="signal peptide" evidence="2">
    <location>
        <begin position="1"/>
        <end position="24"/>
    </location>
</feature>
<name>A0AAW1R1A3_9CHLO</name>
<dbReference type="Proteomes" id="UP001438707">
    <property type="component" value="Unassembled WGS sequence"/>
</dbReference>
<proteinExistence type="predicted"/>
<comment type="caution">
    <text evidence="4">The sequence shown here is derived from an EMBL/GenBank/DDBJ whole genome shotgun (WGS) entry which is preliminary data.</text>
</comment>